<dbReference type="CDD" id="cd06198">
    <property type="entry name" value="FNR_like_3"/>
    <property type="match status" value="1"/>
</dbReference>
<evidence type="ECO:0000256" key="8">
    <source>
        <dbReference type="ARBA" id="ARBA00022989"/>
    </source>
</evidence>
<evidence type="ECO:0000256" key="13">
    <source>
        <dbReference type="SAM" id="Phobius"/>
    </source>
</evidence>
<dbReference type="GO" id="GO:0004497">
    <property type="term" value="F:monooxygenase activity"/>
    <property type="evidence" value="ECO:0007669"/>
    <property type="project" value="UniProtKB-KW"/>
</dbReference>
<dbReference type="InterPro" id="IPR017938">
    <property type="entry name" value="Riboflavin_synthase-like_b-brl"/>
</dbReference>
<evidence type="ECO:0000313" key="16">
    <source>
        <dbReference type="Proteomes" id="UP000494365"/>
    </source>
</evidence>
<keyword evidence="7" id="KW-0274">FAD</keyword>
<evidence type="ECO:0000256" key="6">
    <source>
        <dbReference type="ARBA" id="ARBA00022723"/>
    </source>
</evidence>
<dbReference type="RefSeq" id="WP_175149922.1">
    <property type="nucleotide sequence ID" value="NZ_CADIKK010000010.1"/>
</dbReference>
<dbReference type="PRINTS" id="PR00406">
    <property type="entry name" value="CYTB5RDTASE"/>
</dbReference>
<evidence type="ECO:0000256" key="12">
    <source>
        <dbReference type="ARBA" id="ARBA00023136"/>
    </source>
</evidence>
<reference evidence="15 16" key="1">
    <citation type="submission" date="2020-04" db="EMBL/GenBank/DDBJ databases">
        <authorList>
            <person name="De Canck E."/>
        </authorList>
    </citation>
    <scope>NUCLEOTIDE SEQUENCE [LARGE SCALE GENOMIC DNA]</scope>
    <source>
        <strain evidence="15 16">LMG 28614</strain>
    </source>
</reference>
<keyword evidence="5" id="KW-0001">2Fe-2S</keyword>
<dbReference type="PROSITE" id="PS51384">
    <property type="entry name" value="FAD_FR"/>
    <property type="match status" value="1"/>
</dbReference>
<evidence type="ECO:0000256" key="1">
    <source>
        <dbReference type="ARBA" id="ARBA00001974"/>
    </source>
</evidence>
<dbReference type="AlphaFoldDB" id="A0A6S7B5L3"/>
<name>A0A6S7B5L3_9BURK</name>
<dbReference type="InterPro" id="IPR039261">
    <property type="entry name" value="FNR_nucleotide-bd"/>
</dbReference>
<dbReference type="GO" id="GO:0050660">
    <property type="term" value="F:flavin adenine dinucleotide binding"/>
    <property type="evidence" value="ECO:0007669"/>
    <property type="project" value="TreeGrafter"/>
</dbReference>
<proteinExistence type="predicted"/>
<evidence type="ECO:0000256" key="5">
    <source>
        <dbReference type="ARBA" id="ARBA00022714"/>
    </source>
</evidence>
<dbReference type="SUPFAM" id="SSF63380">
    <property type="entry name" value="Riboflavin synthase domain-like"/>
    <property type="match status" value="1"/>
</dbReference>
<dbReference type="Proteomes" id="UP000494365">
    <property type="component" value="Unassembled WGS sequence"/>
</dbReference>
<dbReference type="Gene3D" id="2.40.30.10">
    <property type="entry name" value="Translation factors"/>
    <property type="match status" value="1"/>
</dbReference>
<keyword evidence="8 13" id="KW-1133">Transmembrane helix</keyword>
<keyword evidence="16" id="KW-1185">Reference proteome</keyword>
<keyword evidence="15" id="KW-0503">Monooxygenase</keyword>
<dbReference type="Pfam" id="PF00175">
    <property type="entry name" value="NAD_binding_1"/>
    <property type="match status" value="1"/>
</dbReference>
<sequence length="441" mass="49463">MTKNIKLAYLVLLTGLALLWLFADDVLSRPYEFRAFQLSMINFTGILTLGCMSAGMFLAIRPISVEPFLGGLDKSYRLHKWLGISTLALSTIHWLWVKAPNWLIGLGWMQRPSRRLDLSSGETLPAIVRILSSQRGLAESIGEWAFYAAVALIIVALLKRFPYRYFFKTHRLLAVAYLALAFHSVVLTKPAYWNAAIAPVMGLLMLVAAMAAAISLLRRVGHTRRAVGVIENLIHHRNNRVLGIVIKLKDRWLGHAAGQFAFVTFDPAEGPHPFTISSAWHDDGKLRFHIKGIGDYTERLPETLKPGDLVTVEGPYGTFDFRSGKPRQVWIAGGIGITPFLARMQARVRDQDERAVDLFYSTNAPDQAFIDAVEQLATRGNVRLHVLVSGKDERLTAKRLCEIVPEWMSADVWFCGAAGFGRTLRRDLAARGLHQELFDMR</sequence>
<feature type="transmembrane region" description="Helical" evidence="13">
    <location>
        <begin position="193"/>
        <end position="217"/>
    </location>
</feature>
<comment type="cofactor">
    <cofactor evidence="1">
        <name>FAD</name>
        <dbReference type="ChEBI" id="CHEBI:57692"/>
    </cofactor>
</comment>
<dbReference type="InterPro" id="IPR050415">
    <property type="entry name" value="MRET"/>
</dbReference>
<comment type="subcellular location">
    <subcellularLocation>
        <location evidence="2">Membrane</location>
        <topology evidence="2">Multi-pass membrane protein</topology>
    </subcellularLocation>
</comment>
<evidence type="ECO:0000256" key="4">
    <source>
        <dbReference type="ARBA" id="ARBA00022692"/>
    </source>
</evidence>
<dbReference type="InterPro" id="IPR017927">
    <property type="entry name" value="FAD-bd_FR_type"/>
</dbReference>
<evidence type="ECO:0000256" key="7">
    <source>
        <dbReference type="ARBA" id="ARBA00022827"/>
    </source>
</evidence>
<dbReference type="GO" id="GO:0016020">
    <property type="term" value="C:membrane"/>
    <property type="evidence" value="ECO:0007669"/>
    <property type="project" value="UniProtKB-SubCell"/>
</dbReference>
<accession>A0A6S7B5L3</accession>
<feature type="transmembrane region" description="Helical" evidence="13">
    <location>
        <begin position="170"/>
        <end position="187"/>
    </location>
</feature>
<keyword evidence="9 15" id="KW-0560">Oxidoreductase</keyword>
<dbReference type="InterPro" id="IPR001433">
    <property type="entry name" value="OxRdtase_FAD/NAD-bd"/>
</dbReference>
<evidence type="ECO:0000256" key="10">
    <source>
        <dbReference type="ARBA" id="ARBA00023004"/>
    </source>
</evidence>
<keyword evidence="10" id="KW-0408">Iron</keyword>
<dbReference type="InterPro" id="IPR013112">
    <property type="entry name" value="FAD-bd_8"/>
</dbReference>
<dbReference type="EC" id="1.14.13.239" evidence="15"/>
<dbReference type="PANTHER" id="PTHR47354:SF8">
    <property type="entry name" value="1,2-PHENYLACETYL-COA EPOXIDASE, SUBUNIT E"/>
    <property type="match status" value="1"/>
</dbReference>
<feature type="transmembrane region" description="Helical" evidence="13">
    <location>
        <begin position="81"/>
        <end position="97"/>
    </location>
</feature>
<dbReference type="Pfam" id="PF01794">
    <property type="entry name" value="Ferric_reduct"/>
    <property type="match status" value="1"/>
</dbReference>
<dbReference type="Pfam" id="PF08022">
    <property type="entry name" value="FAD_binding_8"/>
    <property type="match status" value="1"/>
</dbReference>
<feature type="domain" description="FAD-binding FR-type" evidence="14">
    <location>
        <begin position="222"/>
        <end position="322"/>
    </location>
</feature>
<dbReference type="InterPro" id="IPR013130">
    <property type="entry name" value="Fe3_Rdtase_TM_dom"/>
</dbReference>
<feature type="transmembrane region" description="Helical" evidence="13">
    <location>
        <begin position="39"/>
        <end position="60"/>
    </location>
</feature>
<keyword evidence="6" id="KW-0479">Metal-binding</keyword>
<keyword evidence="11" id="KW-0411">Iron-sulfur</keyword>
<dbReference type="GO" id="GO:0046872">
    <property type="term" value="F:metal ion binding"/>
    <property type="evidence" value="ECO:0007669"/>
    <property type="project" value="UniProtKB-KW"/>
</dbReference>
<evidence type="ECO:0000256" key="11">
    <source>
        <dbReference type="ARBA" id="ARBA00023014"/>
    </source>
</evidence>
<dbReference type="SUPFAM" id="SSF52343">
    <property type="entry name" value="Ferredoxin reductase-like, C-terminal NADP-linked domain"/>
    <property type="match status" value="1"/>
</dbReference>
<dbReference type="Gene3D" id="3.40.50.80">
    <property type="entry name" value="Nucleotide-binding domain of ferredoxin-NADP reductase (FNR) module"/>
    <property type="match status" value="1"/>
</dbReference>
<feature type="transmembrane region" description="Helical" evidence="13">
    <location>
        <begin position="141"/>
        <end position="158"/>
    </location>
</feature>
<evidence type="ECO:0000313" key="15">
    <source>
        <dbReference type="EMBL" id="CAB3787893.1"/>
    </source>
</evidence>
<dbReference type="PANTHER" id="PTHR47354">
    <property type="entry name" value="NADH OXIDOREDUCTASE HCR"/>
    <property type="match status" value="1"/>
</dbReference>
<protein>
    <submittedName>
        <fullName evidence="15">Carnitine monooxygenase reductase subunit</fullName>
        <ecNumber evidence="15">1.14.13.239</ecNumber>
    </submittedName>
</protein>
<dbReference type="Gene3D" id="1.20.120.1770">
    <property type="match status" value="1"/>
</dbReference>
<evidence type="ECO:0000256" key="3">
    <source>
        <dbReference type="ARBA" id="ARBA00022630"/>
    </source>
</evidence>
<evidence type="ECO:0000256" key="9">
    <source>
        <dbReference type="ARBA" id="ARBA00023002"/>
    </source>
</evidence>
<organism evidence="15 16">
    <name type="scientific">Paraburkholderia ultramafica</name>
    <dbReference type="NCBI Taxonomy" id="1544867"/>
    <lineage>
        <taxon>Bacteria</taxon>
        <taxon>Pseudomonadati</taxon>
        <taxon>Pseudomonadota</taxon>
        <taxon>Betaproteobacteria</taxon>
        <taxon>Burkholderiales</taxon>
        <taxon>Burkholderiaceae</taxon>
        <taxon>Paraburkholderia</taxon>
    </lineage>
</organism>
<evidence type="ECO:0000259" key="14">
    <source>
        <dbReference type="PROSITE" id="PS51384"/>
    </source>
</evidence>
<evidence type="ECO:0000256" key="2">
    <source>
        <dbReference type="ARBA" id="ARBA00004141"/>
    </source>
</evidence>
<keyword evidence="12 13" id="KW-0472">Membrane</keyword>
<gene>
    <name evidence="15" type="ORF">LMG28614_02605</name>
</gene>
<dbReference type="GO" id="GO:0051537">
    <property type="term" value="F:2 iron, 2 sulfur cluster binding"/>
    <property type="evidence" value="ECO:0007669"/>
    <property type="project" value="UniProtKB-KW"/>
</dbReference>
<keyword evidence="4 13" id="KW-0812">Transmembrane</keyword>
<keyword evidence="3" id="KW-0285">Flavoprotein</keyword>
<dbReference type="EMBL" id="CADIKK010000010">
    <property type="protein sequence ID" value="CAB3787893.1"/>
    <property type="molecule type" value="Genomic_DNA"/>
</dbReference>